<reference evidence="3" key="1">
    <citation type="submission" date="2014-11" db="EMBL/GenBank/DDBJ databases">
        <authorList>
            <person name="Otto D Thomas"/>
            <person name="Naeem Raeece"/>
        </authorList>
    </citation>
    <scope>NUCLEOTIDE SEQUENCE</scope>
</reference>
<evidence type="ECO:0000256" key="2">
    <source>
        <dbReference type="SAM" id="SignalP"/>
    </source>
</evidence>
<evidence type="ECO:0000256" key="1">
    <source>
        <dbReference type="SAM" id="MobiDB-lite"/>
    </source>
</evidence>
<feature type="compositionally biased region" description="Basic and acidic residues" evidence="1">
    <location>
        <begin position="392"/>
        <end position="418"/>
    </location>
</feature>
<organism evidence="3">
    <name type="scientific">Chromera velia CCMP2878</name>
    <dbReference type="NCBI Taxonomy" id="1169474"/>
    <lineage>
        <taxon>Eukaryota</taxon>
        <taxon>Sar</taxon>
        <taxon>Alveolata</taxon>
        <taxon>Colpodellida</taxon>
        <taxon>Chromeraceae</taxon>
        <taxon>Chromera</taxon>
    </lineage>
</organism>
<gene>
    <name evidence="3" type="ORF">Cvel_7693</name>
</gene>
<proteinExistence type="predicted"/>
<protein>
    <submittedName>
        <fullName evidence="3">Uncharacterized protein</fullName>
    </submittedName>
</protein>
<feature type="region of interest" description="Disordered" evidence="1">
    <location>
        <begin position="450"/>
        <end position="483"/>
    </location>
</feature>
<feature type="compositionally biased region" description="Acidic residues" evidence="1">
    <location>
        <begin position="73"/>
        <end position="82"/>
    </location>
</feature>
<sequence length="525" mass="58669">MPRWLIFVLLGTFIPALALQGRGTHPRADEGPGAPASMATALAQKREEPQTESTESTSTTTGTTAVTVSADADVTEEDEEETIATHSEQVEHEEEEKKHEEEEKEEEEKKEDEEEDTVVEGYTFDGELSPEEVVQKVEVGIIDDTMYVKRIDSYCAYGNRHLWCGSYGYRTYLPTTVYEVDNELLSCIRPPQRNDYCYCLVKADETECCDKADAETVRNSTDGETTCTCEADFPRAASWEEEAPAIIQSHFPYTLCLGDFDQETPALRHCKRSSNGDHTIDPDFQWTMVEEELGSEGEIVFTVKLADVGLCLSVVEGTDPLDVAVNPCDETTIMKHMLWNVTTFPGGHNATNEGYSMFRSLGYKDKCLAAKELEKKEGDESSFLQGPIGGAGKKEMKKEHEEKEEESKKKEEDHEGGPKKLQASIFLTNCDDEDEAQWFFFTNLKNERQGAEEIERDEASQDQFAGDLQQEREEQKSTNEEVLEEDQILLEQKNAKGAEGKGAAGAVPSVLALLLLSIAHLTGRR</sequence>
<dbReference type="EMBL" id="CDMZ01003316">
    <property type="protein sequence ID" value="CEM45902.1"/>
    <property type="molecule type" value="Genomic_DNA"/>
</dbReference>
<accession>A0A0G4HNZ3</accession>
<feature type="compositionally biased region" description="Low complexity" evidence="1">
    <location>
        <begin position="51"/>
        <end position="72"/>
    </location>
</feature>
<feature type="compositionally biased region" description="Basic and acidic residues" evidence="1">
    <location>
        <begin position="469"/>
        <end position="479"/>
    </location>
</feature>
<feature type="chain" id="PRO_5005192045" evidence="2">
    <location>
        <begin position="19"/>
        <end position="525"/>
    </location>
</feature>
<name>A0A0G4HNZ3_9ALVE</name>
<dbReference type="VEuPathDB" id="CryptoDB:Cvel_7693"/>
<feature type="region of interest" description="Disordered" evidence="1">
    <location>
        <begin position="22"/>
        <end position="123"/>
    </location>
</feature>
<feature type="compositionally biased region" description="Acidic residues" evidence="1">
    <location>
        <begin position="102"/>
        <end position="118"/>
    </location>
</feature>
<feature type="region of interest" description="Disordered" evidence="1">
    <location>
        <begin position="378"/>
        <end position="420"/>
    </location>
</feature>
<evidence type="ECO:0000313" key="3">
    <source>
        <dbReference type="EMBL" id="CEM45902.1"/>
    </source>
</evidence>
<dbReference type="PROSITE" id="PS50231">
    <property type="entry name" value="RICIN_B_LECTIN"/>
    <property type="match status" value="1"/>
</dbReference>
<feature type="signal peptide" evidence="2">
    <location>
        <begin position="1"/>
        <end position="18"/>
    </location>
</feature>
<dbReference type="AlphaFoldDB" id="A0A0G4HNZ3"/>
<feature type="compositionally biased region" description="Basic and acidic residues" evidence="1">
    <location>
        <begin position="450"/>
        <end position="459"/>
    </location>
</feature>
<keyword evidence="2" id="KW-0732">Signal</keyword>